<evidence type="ECO:0000313" key="4">
    <source>
        <dbReference type="Proteomes" id="UP000242497"/>
    </source>
</evidence>
<protein>
    <submittedName>
        <fullName evidence="3">FlgN protein</fullName>
    </submittedName>
</protein>
<proteinExistence type="predicted"/>
<keyword evidence="1" id="KW-1005">Bacterial flagellum biogenesis</keyword>
<evidence type="ECO:0000256" key="2">
    <source>
        <dbReference type="SAM" id="Coils"/>
    </source>
</evidence>
<organism evidence="3 4">
    <name type="scientific">Tepidibacter formicigenes DSM 15518</name>
    <dbReference type="NCBI Taxonomy" id="1123349"/>
    <lineage>
        <taxon>Bacteria</taxon>
        <taxon>Bacillati</taxon>
        <taxon>Bacillota</taxon>
        <taxon>Clostridia</taxon>
        <taxon>Peptostreptococcales</taxon>
        <taxon>Peptostreptococcaceae</taxon>
        <taxon>Tepidibacter</taxon>
    </lineage>
</organism>
<dbReference type="AlphaFoldDB" id="A0A1M6NZ51"/>
<dbReference type="STRING" id="1123349.SAMN02744037_01406"/>
<dbReference type="GO" id="GO:0044780">
    <property type="term" value="P:bacterial-type flagellum assembly"/>
    <property type="evidence" value="ECO:0007669"/>
    <property type="project" value="InterPro"/>
</dbReference>
<dbReference type="InterPro" id="IPR036679">
    <property type="entry name" value="FlgN-like_sf"/>
</dbReference>
<keyword evidence="4" id="KW-1185">Reference proteome</keyword>
<dbReference type="Pfam" id="PF05130">
    <property type="entry name" value="FlgN"/>
    <property type="match status" value="1"/>
</dbReference>
<accession>A0A1M6NZ51</accession>
<sequence>MEASHGTSSKTKRVGKFMNIKDLINLLIQISNTKYNIMKEIYEITKMQKVEIEKNNADSLLKYIEKKQEKIEEVNELDKKFYSIYIKIKEDLGITNIENIDIQKYPEIKELKNTVENILNITREIDEIDKINNSKVKEEFDKVKEELNKVKNDKKNLRNNMKAYRGYNTKYNHAQGVFVDYKK</sequence>
<evidence type="ECO:0000256" key="1">
    <source>
        <dbReference type="ARBA" id="ARBA00022795"/>
    </source>
</evidence>
<evidence type="ECO:0000313" key="3">
    <source>
        <dbReference type="EMBL" id="SHK00941.1"/>
    </source>
</evidence>
<reference evidence="4" key="1">
    <citation type="submission" date="2016-11" db="EMBL/GenBank/DDBJ databases">
        <authorList>
            <person name="Varghese N."/>
            <person name="Submissions S."/>
        </authorList>
    </citation>
    <scope>NUCLEOTIDE SEQUENCE [LARGE SCALE GENOMIC DNA]</scope>
    <source>
        <strain evidence="4">DSM 15518</strain>
    </source>
</reference>
<dbReference type="Proteomes" id="UP000242497">
    <property type="component" value="Unassembled WGS sequence"/>
</dbReference>
<keyword evidence="2" id="KW-0175">Coiled coil</keyword>
<dbReference type="EMBL" id="FRAE01000027">
    <property type="protein sequence ID" value="SHK00941.1"/>
    <property type="molecule type" value="Genomic_DNA"/>
</dbReference>
<dbReference type="InterPro" id="IPR007809">
    <property type="entry name" value="FlgN-like"/>
</dbReference>
<dbReference type="SUPFAM" id="SSF140566">
    <property type="entry name" value="FlgN-like"/>
    <property type="match status" value="1"/>
</dbReference>
<gene>
    <name evidence="3" type="ORF">SAMN02744037_01406</name>
</gene>
<feature type="coiled-coil region" evidence="2">
    <location>
        <begin position="133"/>
        <end position="167"/>
    </location>
</feature>
<name>A0A1M6NZ51_9FIRM</name>